<gene>
    <name evidence="2" type="ORF">IMG5_202090</name>
</gene>
<organism evidence="2 3">
    <name type="scientific">Ichthyophthirius multifiliis</name>
    <name type="common">White spot disease agent</name>
    <name type="synonym">Ich</name>
    <dbReference type="NCBI Taxonomy" id="5932"/>
    <lineage>
        <taxon>Eukaryota</taxon>
        <taxon>Sar</taxon>
        <taxon>Alveolata</taxon>
        <taxon>Ciliophora</taxon>
        <taxon>Intramacronucleata</taxon>
        <taxon>Oligohymenophorea</taxon>
        <taxon>Hymenostomatida</taxon>
        <taxon>Ophryoglenina</taxon>
        <taxon>Ichthyophthirius</taxon>
    </lineage>
</organism>
<feature type="region of interest" description="Disordered" evidence="1">
    <location>
        <begin position="82"/>
        <end position="130"/>
    </location>
</feature>
<dbReference type="InParanoid" id="G0R626"/>
<evidence type="ECO:0000313" key="2">
    <source>
        <dbReference type="EMBL" id="EGR27092.1"/>
    </source>
</evidence>
<dbReference type="Proteomes" id="UP000008983">
    <property type="component" value="Unassembled WGS sequence"/>
</dbReference>
<proteinExistence type="predicted"/>
<accession>G0R626</accession>
<evidence type="ECO:0000256" key="1">
    <source>
        <dbReference type="SAM" id="MobiDB-lite"/>
    </source>
</evidence>
<dbReference type="GeneID" id="14903149"/>
<reference evidence="2 3" key="1">
    <citation type="submission" date="2011-07" db="EMBL/GenBank/DDBJ databases">
        <authorList>
            <person name="Coyne R."/>
            <person name="Brami D."/>
            <person name="Johnson J."/>
            <person name="Hostetler J."/>
            <person name="Hannick L."/>
            <person name="Clark T."/>
            <person name="Cassidy-Hanley D."/>
            <person name="Inman J."/>
        </authorList>
    </citation>
    <scope>NUCLEOTIDE SEQUENCE [LARGE SCALE GENOMIC DNA]</scope>
    <source>
        <strain evidence="2 3">G5</strain>
    </source>
</reference>
<dbReference type="EMBL" id="GL984388">
    <property type="protein sequence ID" value="EGR27092.1"/>
    <property type="molecule type" value="Genomic_DNA"/>
</dbReference>
<protein>
    <submittedName>
        <fullName evidence="2">Uncharacterized protein</fullName>
    </submittedName>
</protein>
<feature type="compositionally biased region" description="Low complexity" evidence="1">
    <location>
        <begin position="84"/>
        <end position="108"/>
    </location>
</feature>
<sequence>MGFIKRIMFTASFGQTPTNEQKNWGFQLFAGGIIATISLSAFAASQLKDKSKLGNNQGPHIILTTKDLNEAKINYQEYKENLEQMQQQQKDIQQQQQFNKQQQQQQPKSKSEQEYEEYMNKNKSFAGKDE</sequence>
<dbReference type="RefSeq" id="XP_004023976.1">
    <property type="nucleotide sequence ID" value="XM_004023927.1"/>
</dbReference>
<dbReference type="eggNOG" id="ENOG502R322">
    <property type="taxonomic scope" value="Eukaryota"/>
</dbReference>
<keyword evidence="3" id="KW-1185">Reference proteome</keyword>
<evidence type="ECO:0000313" key="3">
    <source>
        <dbReference type="Proteomes" id="UP000008983"/>
    </source>
</evidence>
<dbReference type="AlphaFoldDB" id="G0R626"/>
<name>G0R626_ICHMU</name>